<comment type="caution">
    <text evidence="2">The sequence shown here is derived from an EMBL/GenBank/DDBJ whole genome shotgun (WGS) entry which is preliminary data.</text>
</comment>
<dbReference type="Proteomes" id="UP000054874">
    <property type="component" value="Unassembled WGS sequence"/>
</dbReference>
<dbReference type="RefSeq" id="WP_058351728.1">
    <property type="nucleotide sequence ID" value="NZ_CABMMD010000057.1"/>
</dbReference>
<feature type="transmembrane region" description="Helical" evidence="1">
    <location>
        <begin position="201"/>
        <end position="226"/>
    </location>
</feature>
<feature type="transmembrane region" description="Helical" evidence="1">
    <location>
        <begin position="12"/>
        <end position="30"/>
    </location>
</feature>
<name>A0A0V8QHC8_9FIRM</name>
<feature type="transmembrane region" description="Helical" evidence="1">
    <location>
        <begin position="238"/>
        <end position="257"/>
    </location>
</feature>
<gene>
    <name evidence="2" type="ORF">ASU35_06885</name>
</gene>
<feature type="transmembrane region" description="Helical" evidence="1">
    <location>
        <begin position="129"/>
        <end position="146"/>
    </location>
</feature>
<feature type="transmembrane region" description="Helical" evidence="1">
    <location>
        <begin position="158"/>
        <end position="189"/>
    </location>
</feature>
<feature type="transmembrane region" description="Helical" evidence="1">
    <location>
        <begin position="98"/>
        <end position="117"/>
    </location>
</feature>
<dbReference type="OrthoDB" id="9781069at2"/>
<keyword evidence="3" id="KW-1185">Reference proteome</keyword>
<dbReference type="STRING" id="290052.ASU35_06885"/>
<dbReference type="AlphaFoldDB" id="A0A0V8QHC8"/>
<feature type="transmembrane region" description="Helical" evidence="1">
    <location>
        <begin position="60"/>
        <end position="86"/>
    </location>
</feature>
<dbReference type="InterPro" id="IPR008875">
    <property type="entry name" value="TraX"/>
</dbReference>
<evidence type="ECO:0000256" key="1">
    <source>
        <dbReference type="SAM" id="Phobius"/>
    </source>
</evidence>
<organism evidence="2 3">
    <name type="scientific">Acetivibrio ethanolgignens</name>
    <dbReference type="NCBI Taxonomy" id="290052"/>
    <lineage>
        <taxon>Bacteria</taxon>
        <taxon>Bacillati</taxon>
        <taxon>Bacillota</taxon>
        <taxon>Clostridia</taxon>
        <taxon>Eubacteriales</taxon>
        <taxon>Oscillospiraceae</taxon>
        <taxon>Acetivibrio</taxon>
    </lineage>
</organism>
<keyword evidence="1" id="KW-0812">Transmembrane</keyword>
<dbReference type="Pfam" id="PF05857">
    <property type="entry name" value="TraX"/>
    <property type="match status" value="1"/>
</dbReference>
<accession>A0A0V8QHC8</accession>
<keyword evidence="1" id="KW-0472">Membrane</keyword>
<evidence type="ECO:0000313" key="2">
    <source>
        <dbReference type="EMBL" id="KSV59997.1"/>
    </source>
</evidence>
<sequence length="258" mass="29224">MDKQRALRKKGLDRGEIFLLGMIFLTLGLLGRGLLQNRVLGIGTISNQELLQSMEDNRHIMWLASGALFLQGIETCAVPIFALLSIEKILHAEDLKYDMLWVLGVAMLSEIPYHLVLGGKILGWEKKNPVFGIFFGLLMLWFYQQYQKKSLKNIVVRITLTLAAAGWCLMFRIEHGGCLIFLISVFWIFKEKPAYRNLATALAAALCSLVSPFFLVSPMGVMVNYFYNGEEGNLNRKVRYLAYPMLLLVVWVIGKGID</sequence>
<proteinExistence type="predicted"/>
<evidence type="ECO:0000313" key="3">
    <source>
        <dbReference type="Proteomes" id="UP000054874"/>
    </source>
</evidence>
<keyword evidence="1" id="KW-1133">Transmembrane helix</keyword>
<dbReference type="EMBL" id="LNAM01000057">
    <property type="protein sequence ID" value="KSV59997.1"/>
    <property type="molecule type" value="Genomic_DNA"/>
</dbReference>
<protein>
    <submittedName>
        <fullName evidence="2">Uncharacterized protein</fullName>
    </submittedName>
</protein>
<reference evidence="2 3" key="1">
    <citation type="submission" date="2015-11" db="EMBL/GenBank/DDBJ databases">
        <title>Butyribacter intestini gen. nov., sp. nov., a butyric acid-producing bacterium of the family Lachnospiraceae isolated from the human faeces.</title>
        <authorList>
            <person name="Zou Y."/>
            <person name="Xue W."/>
            <person name="Luo G."/>
            <person name="Lv M."/>
        </authorList>
    </citation>
    <scope>NUCLEOTIDE SEQUENCE [LARGE SCALE GENOMIC DNA]</scope>
    <source>
        <strain evidence="2 3">ACET-33324</strain>
    </source>
</reference>